<protein>
    <submittedName>
        <fullName evidence="2">Uncharacterized protein</fullName>
    </submittedName>
</protein>
<keyword evidence="1" id="KW-0472">Membrane</keyword>
<evidence type="ECO:0000256" key="1">
    <source>
        <dbReference type="SAM" id="Phobius"/>
    </source>
</evidence>
<keyword evidence="1" id="KW-1133">Transmembrane helix</keyword>
<dbReference type="AlphaFoldDB" id="A0A3S9SIS8"/>
<organism evidence="2 3">
    <name type="scientific">Eikenella corrodens</name>
    <dbReference type="NCBI Taxonomy" id="539"/>
    <lineage>
        <taxon>Bacteria</taxon>
        <taxon>Pseudomonadati</taxon>
        <taxon>Pseudomonadota</taxon>
        <taxon>Betaproteobacteria</taxon>
        <taxon>Neisseriales</taxon>
        <taxon>Neisseriaceae</taxon>
        <taxon>Eikenella</taxon>
    </lineage>
</organism>
<dbReference type="Proteomes" id="UP000282435">
    <property type="component" value="Chromosome"/>
</dbReference>
<reference evidence="2 3" key="1">
    <citation type="submission" date="2018-12" db="EMBL/GenBank/DDBJ databases">
        <title>Genome sequencing of Eikenella corrodens KCOM 3110 (= JS217).</title>
        <authorList>
            <person name="Koo J.-K."/>
            <person name="Park S.-N."/>
            <person name="Lim Y.K."/>
        </authorList>
    </citation>
    <scope>NUCLEOTIDE SEQUENCE [LARGE SCALE GENOMIC DNA]</scope>
    <source>
        <strain evidence="2 3">KCOM 3110</strain>
    </source>
</reference>
<gene>
    <name evidence="2" type="ORF">ELB75_04835</name>
</gene>
<sequence>MPMGKAMERKLYYSWWHSLELLFYGGFFGLFCVCLICSALWGDRAVLSEISYWYWFLLLLTLFSWLFCWLQYAVVLPMLLLRKPVVHMDEQGIAVHDALNFFNKHRKWSTKWDNIQAVGVGLETLKKHHPYLGKFLRPRIGVMIQRRHVAYGEDHHYVVVSSGMMPGQEKGVSEAILAAWRQYKAGISNKIPYTAQSLYRMKQDDFANLIWFLDEEAPFAMLDLEKGVPTKHDLVYLYQFKKIFGSEKIKIHYNKIQKRLKITQEDGISPPRHLPAVEAELLRIVNLHLYD</sequence>
<feature type="transmembrane region" description="Helical" evidence="1">
    <location>
        <begin position="21"/>
        <end position="41"/>
    </location>
</feature>
<evidence type="ECO:0000313" key="3">
    <source>
        <dbReference type="Proteomes" id="UP000282435"/>
    </source>
</evidence>
<dbReference type="EMBL" id="CP034670">
    <property type="protein sequence ID" value="AZR59412.1"/>
    <property type="molecule type" value="Genomic_DNA"/>
</dbReference>
<evidence type="ECO:0000313" key="2">
    <source>
        <dbReference type="EMBL" id="AZR59412.1"/>
    </source>
</evidence>
<feature type="transmembrane region" description="Helical" evidence="1">
    <location>
        <begin position="53"/>
        <end position="81"/>
    </location>
</feature>
<name>A0A3S9SIS8_EIKCO</name>
<dbReference type="OrthoDB" id="9821295at2"/>
<keyword evidence="1" id="KW-0812">Transmembrane</keyword>
<accession>A0A3S9SIS8</accession>
<proteinExistence type="predicted"/>